<keyword evidence="1" id="KW-0119">Carbohydrate metabolism</keyword>
<dbReference type="GO" id="GO:0030247">
    <property type="term" value="F:polysaccharide binding"/>
    <property type="evidence" value="ECO:0007669"/>
    <property type="project" value="InterPro"/>
</dbReference>
<dbReference type="Proteomes" id="UP001165378">
    <property type="component" value="Unassembled WGS sequence"/>
</dbReference>
<keyword evidence="4" id="KW-1185">Reference proteome</keyword>
<dbReference type="RefSeq" id="WP_235053326.1">
    <property type="nucleotide sequence ID" value="NZ_JAKFHA010000009.1"/>
</dbReference>
<sequence length="255" mass="24437">MAVPLIVVVAVCFLAVALTSLGGGARLPFVSDDAPEQKQDVRLAGATSSGPPSGAVSSAPGVPPGSASTSQRTGTPAASGAQPSAGVSGAPPGGVPTGVAGPGSVPGPGGALPGGGAATNAPGAGTAPASNAPAPGAQSANPGDVLVTVSQISSETGYVYLNNTSKQPLPSWTLTISLSGASFLDFSPQGGAARGQVSGSTGTATSTRALAPGEEVRVQFQLTGKVKSGTCRFSGVGCSFFWTSDPGYTTGPVPF</sequence>
<dbReference type="GO" id="GO:0004553">
    <property type="term" value="F:hydrolase activity, hydrolyzing O-glycosyl compounds"/>
    <property type="evidence" value="ECO:0007669"/>
    <property type="project" value="InterPro"/>
</dbReference>
<reference evidence="3" key="1">
    <citation type="submission" date="2022-01" db="EMBL/GenBank/DDBJ databases">
        <title>Genome-Based Taxonomic Classification of the Phylum Actinobacteria.</title>
        <authorList>
            <person name="Gao Y."/>
        </authorList>
    </citation>
    <scope>NUCLEOTIDE SEQUENCE</scope>
    <source>
        <strain evidence="3">KLBMP 8922</strain>
    </source>
</reference>
<gene>
    <name evidence="3" type="ORF">LZ495_18330</name>
</gene>
<evidence type="ECO:0000313" key="3">
    <source>
        <dbReference type="EMBL" id="MCF2529159.1"/>
    </source>
</evidence>
<dbReference type="AlphaFoldDB" id="A0AA41Q069"/>
<evidence type="ECO:0000256" key="1">
    <source>
        <dbReference type="ARBA" id="ARBA00023326"/>
    </source>
</evidence>
<evidence type="ECO:0008006" key="5">
    <source>
        <dbReference type="Google" id="ProtNLM"/>
    </source>
</evidence>
<feature type="region of interest" description="Disordered" evidence="2">
    <location>
        <begin position="38"/>
        <end position="142"/>
    </location>
</feature>
<feature type="compositionally biased region" description="Low complexity" evidence="2">
    <location>
        <begin position="118"/>
        <end position="142"/>
    </location>
</feature>
<evidence type="ECO:0000256" key="2">
    <source>
        <dbReference type="SAM" id="MobiDB-lite"/>
    </source>
</evidence>
<feature type="compositionally biased region" description="Low complexity" evidence="2">
    <location>
        <begin position="44"/>
        <end position="90"/>
    </location>
</feature>
<accession>A0AA41Q069</accession>
<dbReference type="InterPro" id="IPR012291">
    <property type="entry name" value="CBM2_carb-bd_dom_sf"/>
</dbReference>
<proteinExistence type="predicted"/>
<dbReference type="Gene3D" id="2.60.40.290">
    <property type="match status" value="1"/>
</dbReference>
<feature type="compositionally biased region" description="Gly residues" evidence="2">
    <location>
        <begin position="91"/>
        <end position="117"/>
    </location>
</feature>
<comment type="caution">
    <text evidence="3">The sequence shown here is derived from an EMBL/GenBank/DDBJ whole genome shotgun (WGS) entry which is preliminary data.</text>
</comment>
<name>A0AA41Q069_9ACTN</name>
<protein>
    <recommendedName>
        <fullName evidence="5">CBM2 domain-containing protein</fullName>
    </recommendedName>
</protein>
<evidence type="ECO:0000313" key="4">
    <source>
        <dbReference type="Proteomes" id="UP001165378"/>
    </source>
</evidence>
<organism evidence="3 4">
    <name type="scientific">Yinghuangia soli</name>
    <dbReference type="NCBI Taxonomy" id="2908204"/>
    <lineage>
        <taxon>Bacteria</taxon>
        <taxon>Bacillati</taxon>
        <taxon>Actinomycetota</taxon>
        <taxon>Actinomycetes</taxon>
        <taxon>Kitasatosporales</taxon>
        <taxon>Streptomycetaceae</taxon>
        <taxon>Yinghuangia</taxon>
    </lineage>
</organism>
<dbReference type="GO" id="GO:0000272">
    <property type="term" value="P:polysaccharide catabolic process"/>
    <property type="evidence" value="ECO:0007669"/>
    <property type="project" value="UniProtKB-KW"/>
</dbReference>
<keyword evidence="1" id="KW-0624">Polysaccharide degradation</keyword>
<dbReference type="EMBL" id="JAKFHA010000009">
    <property type="protein sequence ID" value="MCF2529159.1"/>
    <property type="molecule type" value="Genomic_DNA"/>
</dbReference>